<sequence>MPSYSFSRNILLFILSALVYCSSCLPCDGTQTQSEQPGDSQRITFNILWSSLATIFACIWVAIHPNVPGPNLVNKGWFFVSVLRRAELMVVTVLAPEVITIWAFRQYFTARSIHKLCPKELSLKHGFLVSMGAFEYSDHCPVTRQNLEDDDDLVDRLSKIRKEEIDDRSKGDGLSKGLAIMQATWFLMQCAARLKRNLPITILEAVAIGYAVFTVINYAAWWHKPLGISIPFSAGIPSPFIDRQLERPPNLFPQKLNANYLLDWIDFRLLSTFFGGDVIDHIAGPSKDEGVPRLWSGHKNDVNLFYVVTSGALFGTIFGAVHCAAWRSHFATSIERDLWRVSSLYIALIPIPIIIMTFTVEKLADRFRFNQSEEKDNPWFGGAYRLFWILVYPVYIVARGFLLLEPFLAMRSPPPGAFVDIAWTNFLPHI</sequence>
<dbReference type="STRING" id="1076256.A0A2H3B1F4"/>
<evidence type="ECO:0000256" key="2">
    <source>
        <dbReference type="SAM" id="SignalP"/>
    </source>
</evidence>
<dbReference type="EMBL" id="KZ293458">
    <property type="protein sequence ID" value="PBK63550.1"/>
    <property type="molecule type" value="Genomic_DNA"/>
</dbReference>
<evidence type="ECO:0000313" key="4">
    <source>
        <dbReference type="Proteomes" id="UP000218334"/>
    </source>
</evidence>
<proteinExistence type="predicted"/>
<organism evidence="3 4">
    <name type="scientific">Armillaria solidipes</name>
    <dbReference type="NCBI Taxonomy" id="1076256"/>
    <lineage>
        <taxon>Eukaryota</taxon>
        <taxon>Fungi</taxon>
        <taxon>Dikarya</taxon>
        <taxon>Basidiomycota</taxon>
        <taxon>Agaricomycotina</taxon>
        <taxon>Agaricomycetes</taxon>
        <taxon>Agaricomycetidae</taxon>
        <taxon>Agaricales</taxon>
        <taxon>Marasmiineae</taxon>
        <taxon>Physalacriaceae</taxon>
        <taxon>Armillaria</taxon>
    </lineage>
</organism>
<dbReference type="AlphaFoldDB" id="A0A2H3B1F4"/>
<evidence type="ECO:0000313" key="3">
    <source>
        <dbReference type="EMBL" id="PBK63550.1"/>
    </source>
</evidence>
<dbReference type="PANTHER" id="PTHR35043:SF7">
    <property type="entry name" value="TRANSCRIPTION FACTOR DOMAIN-CONTAINING PROTEIN"/>
    <property type="match status" value="1"/>
</dbReference>
<accession>A0A2H3B1F4</accession>
<dbReference type="Proteomes" id="UP000218334">
    <property type="component" value="Unassembled WGS sequence"/>
</dbReference>
<feature type="transmembrane region" description="Helical" evidence="1">
    <location>
        <begin position="304"/>
        <end position="326"/>
    </location>
</feature>
<evidence type="ECO:0000256" key="1">
    <source>
        <dbReference type="SAM" id="Phobius"/>
    </source>
</evidence>
<name>A0A2H3B1F4_9AGAR</name>
<reference evidence="4" key="1">
    <citation type="journal article" date="2017" name="Nat. Ecol. Evol.">
        <title>Genome expansion and lineage-specific genetic innovations in the forest pathogenic fungi Armillaria.</title>
        <authorList>
            <person name="Sipos G."/>
            <person name="Prasanna A.N."/>
            <person name="Walter M.C."/>
            <person name="O'Connor E."/>
            <person name="Balint B."/>
            <person name="Krizsan K."/>
            <person name="Kiss B."/>
            <person name="Hess J."/>
            <person name="Varga T."/>
            <person name="Slot J."/>
            <person name="Riley R."/>
            <person name="Boka B."/>
            <person name="Rigling D."/>
            <person name="Barry K."/>
            <person name="Lee J."/>
            <person name="Mihaltcheva S."/>
            <person name="LaButti K."/>
            <person name="Lipzen A."/>
            <person name="Waldron R."/>
            <person name="Moloney N.M."/>
            <person name="Sperisen C."/>
            <person name="Kredics L."/>
            <person name="Vagvoelgyi C."/>
            <person name="Patrignani A."/>
            <person name="Fitzpatrick D."/>
            <person name="Nagy I."/>
            <person name="Doyle S."/>
            <person name="Anderson J.B."/>
            <person name="Grigoriev I.V."/>
            <person name="Gueldener U."/>
            <person name="Muensterkoetter M."/>
            <person name="Nagy L.G."/>
        </authorList>
    </citation>
    <scope>NUCLEOTIDE SEQUENCE [LARGE SCALE GENOMIC DNA]</scope>
    <source>
        <strain evidence="4">28-4</strain>
    </source>
</reference>
<feature type="signal peptide" evidence="2">
    <location>
        <begin position="1"/>
        <end position="21"/>
    </location>
</feature>
<protein>
    <submittedName>
        <fullName evidence="3">Uncharacterized protein</fullName>
    </submittedName>
</protein>
<feature type="transmembrane region" description="Helical" evidence="1">
    <location>
        <begin position="386"/>
        <end position="404"/>
    </location>
</feature>
<keyword evidence="4" id="KW-1185">Reference proteome</keyword>
<feature type="chain" id="PRO_5013655523" evidence="2">
    <location>
        <begin position="22"/>
        <end position="430"/>
    </location>
</feature>
<dbReference type="PANTHER" id="PTHR35043">
    <property type="entry name" value="TRANSCRIPTION FACTOR DOMAIN-CONTAINING PROTEIN"/>
    <property type="match status" value="1"/>
</dbReference>
<keyword evidence="2" id="KW-0732">Signal</keyword>
<feature type="transmembrane region" description="Helical" evidence="1">
    <location>
        <begin position="338"/>
        <end position="360"/>
    </location>
</feature>
<keyword evidence="1" id="KW-1133">Transmembrane helix</keyword>
<feature type="transmembrane region" description="Helical" evidence="1">
    <location>
        <begin position="42"/>
        <end position="63"/>
    </location>
</feature>
<gene>
    <name evidence="3" type="ORF">ARMSODRAFT_1024012</name>
</gene>
<keyword evidence="1" id="KW-0472">Membrane</keyword>
<keyword evidence="1" id="KW-0812">Transmembrane</keyword>
<feature type="transmembrane region" description="Helical" evidence="1">
    <location>
        <begin position="198"/>
        <end position="221"/>
    </location>
</feature>